<name>A0A6G0YF15_APHCR</name>
<dbReference type="AlphaFoldDB" id="A0A6G0YF15"/>
<gene>
    <name evidence="1" type="ORF">FWK35_00016484</name>
</gene>
<evidence type="ECO:0000313" key="1">
    <source>
        <dbReference type="EMBL" id="KAF0754496.1"/>
    </source>
</evidence>
<evidence type="ECO:0000313" key="2">
    <source>
        <dbReference type="Proteomes" id="UP000478052"/>
    </source>
</evidence>
<comment type="caution">
    <text evidence="1">The sequence shown here is derived from an EMBL/GenBank/DDBJ whole genome shotgun (WGS) entry which is preliminary data.</text>
</comment>
<accession>A0A6G0YF15</accession>
<dbReference type="EMBL" id="VUJU01004395">
    <property type="protein sequence ID" value="KAF0754496.1"/>
    <property type="molecule type" value="Genomic_DNA"/>
</dbReference>
<protein>
    <submittedName>
        <fullName evidence="1">MULE domain-containing protein</fullName>
    </submittedName>
</protein>
<organism evidence="1 2">
    <name type="scientific">Aphis craccivora</name>
    <name type="common">Cowpea aphid</name>
    <dbReference type="NCBI Taxonomy" id="307492"/>
    <lineage>
        <taxon>Eukaryota</taxon>
        <taxon>Metazoa</taxon>
        <taxon>Ecdysozoa</taxon>
        <taxon>Arthropoda</taxon>
        <taxon>Hexapoda</taxon>
        <taxon>Insecta</taxon>
        <taxon>Pterygota</taxon>
        <taxon>Neoptera</taxon>
        <taxon>Paraneoptera</taxon>
        <taxon>Hemiptera</taxon>
        <taxon>Sternorrhyncha</taxon>
        <taxon>Aphidomorpha</taxon>
        <taxon>Aphidoidea</taxon>
        <taxon>Aphididae</taxon>
        <taxon>Aphidini</taxon>
        <taxon>Aphis</taxon>
        <taxon>Aphis</taxon>
    </lineage>
</organism>
<reference evidence="1 2" key="1">
    <citation type="submission" date="2019-08" db="EMBL/GenBank/DDBJ databases">
        <title>Whole genome of Aphis craccivora.</title>
        <authorList>
            <person name="Voronova N.V."/>
            <person name="Shulinski R.S."/>
            <person name="Bandarenka Y.V."/>
            <person name="Zhorov D.G."/>
            <person name="Warner D."/>
        </authorList>
    </citation>
    <scope>NUCLEOTIDE SEQUENCE [LARGE SCALE GENOMIC DNA]</scope>
    <source>
        <strain evidence="1">180601</strain>
        <tissue evidence="1">Whole Body</tissue>
    </source>
</reference>
<sequence>MLRRICLFGTPHKGDTCIMRTNCHSPKRMFWFISYSSVVCDLPVLPGVCRFWFLPIDILSFYLDQENQINLINPLTSNRNYGRRLEGPWENGDRETLILIIKNEILPSSIIISDEWRAYSCLKNAMVIEHTLITLDDERRFGREDSLFRMIITCLYLGTCKKNMELLKYSEHVFGSGTFSFAPNHFFQIYTIHVIQNNFYVPLHTNTYIKMWLSLNNICLEMGNKVHFIDYNEYVINEV</sequence>
<keyword evidence="2" id="KW-1185">Reference proteome</keyword>
<proteinExistence type="predicted"/>
<dbReference type="Proteomes" id="UP000478052">
    <property type="component" value="Unassembled WGS sequence"/>
</dbReference>